<feature type="signal peptide" evidence="11">
    <location>
        <begin position="1"/>
        <end position="17"/>
    </location>
</feature>
<reference evidence="12 13" key="1">
    <citation type="submission" date="2018-10" db="EMBL/GenBank/DDBJ databases">
        <authorList>
            <person name="Ekblom R."/>
            <person name="Jareborg N."/>
        </authorList>
    </citation>
    <scope>NUCLEOTIDE SEQUENCE [LARGE SCALE GENOMIC DNA]</scope>
    <source>
        <tissue evidence="12">Muscle</tissue>
    </source>
</reference>
<dbReference type="InterPro" id="IPR040180">
    <property type="entry name" value="Neuregulin"/>
</dbReference>
<feature type="non-terminal residue" evidence="12">
    <location>
        <position position="1"/>
    </location>
</feature>
<keyword evidence="4" id="KW-0964">Secreted</keyword>
<evidence type="ECO:0000256" key="8">
    <source>
        <dbReference type="ARBA" id="ARBA00023030"/>
    </source>
</evidence>
<comment type="subcellular location">
    <subcellularLocation>
        <location evidence="1">Cell membrane</location>
        <topology evidence="1">Single-pass type I membrane protein</topology>
    </subcellularLocation>
    <subcellularLocation>
        <location evidence="2">Secreted</location>
    </subcellularLocation>
</comment>
<evidence type="ECO:0000256" key="7">
    <source>
        <dbReference type="ARBA" id="ARBA00022989"/>
    </source>
</evidence>
<keyword evidence="11" id="KW-0732">Signal</keyword>
<evidence type="ECO:0000256" key="10">
    <source>
        <dbReference type="ARBA" id="ARBA00023157"/>
    </source>
</evidence>
<dbReference type="FunFam" id="2.10.25.10:FF:001131">
    <property type="entry name" value="pro-neuregulin-3, membrane-bound isoform"/>
    <property type="match status" value="1"/>
</dbReference>
<accession>A0A9X9PW46</accession>
<dbReference type="PANTHER" id="PTHR11100:SF18">
    <property type="entry name" value="PRO-NEUREGULIN-3, MEMBRANE-BOUND ISOFORM"/>
    <property type="match status" value="1"/>
</dbReference>
<gene>
    <name evidence="12" type="ORF">BN2614_LOCUS1</name>
</gene>
<sequence>PTVLLTAVLSVFPLTDTTTYSTERSEHFKPCRDKDLAYCLNDGECFVIETLTGSHKHCR</sequence>
<dbReference type="GO" id="GO:0005615">
    <property type="term" value="C:extracellular space"/>
    <property type="evidence" value="ECO:0007669"/>
    <property type="project" value="TreeGrafter"/>
</dbReference>
<dbReference type="AlphaFoldDB" id="A0A9X9PW46"/>
<keyword evidence="6" id="KW-0812">Transmembrane</keyword>
<keyword evidence="10" id="KW-1015">Disulfide bond</keyword>
<keyword evidence="13" id="KW-1185">Reference proteome</keyword>
<keyword evidence="9" id="KW-0472">Membrane</keyword>
<protein>
    <recommendedName>
        <fullName evidence="14">Beta-defensin</fullName>
    </recommendedName>
</protein>
<evidence type="ECO:0000256" key="4">
    <source>
        <dbReference type="ARBA" id="ARBA00022525"/>
    </source>
</evidence>
<evidence type="ECO:0000256" key="5">
    <source>
        <dbReference type="ARBA" id="ARBA00022536"/>
    </source>
</evidence>
<dbReference type="GO" id="GO:0008083">
    <property type="term" value="F:growth factor activity"/>
    <property type="evidence" value="ECO:0007669"/>
    <property type="project" value="UniProtKB-KW"/>
</dbReference>
<dbReference type="Proteomes" id="UP000269945">
    <property type="component" value="Unassembled WGS sequence"/>
</dbReference>
<dbReference type="GO" id="GO:0045499">
    <property type="term" value="F:chemorepellent activity"/>
    <property type="evidence" value="ECO:0007669"/>
    <property type="project" value="TreeGrafter"/>
</dbReference>
<name>A0A9X9PW46_GULGU</name>
<evidence type="ECO:0000313" key="12">
    <source>
        <dbReference type="EMBL" id="VCW69166.1"/>
    </source>
</evidence>
<comment type="caution">
    <text evidence="12">The sequence shown here is derived from an EMBL/GenBank/DDBJ whole genome shotgun (WGS) entry which is preliminary data.</text>
</comment>
<evidence type="ECO:0000256" key="2">
    <source>
        <dbReference type="ARBA" id="ARBA00004613"/>
    </source>
</evidence>
<dbReference type="GO" id="GO:0035556">
    <property type="term" value="P:intracellular signal transduction"/>
    <property type="evidence" value="ECO:0007669"/>
    <property type="project" value="TreeGrafter"/>
</dbReference>
<keyword evidence="7" id="KW-1133">Transmembrane helix</keyword>
<keyword evidence="3" id="KW-1003">Cell membrane</keyword>
<evidence type="ECO:0000256" key="1">
    <source>
        <dbReference type="ARBA" id="ARBA00004251"/>
    </source>
</evidence>
<dbReference type="Gene3D" id="2.10.25.10">
    <property type="entry name" value="Laminin"/>
    <property type="match status" value="1"/>
</dbReference>
<dbReference type="GO" id="GO:0048513">
    <property type="term" value="P:animal organ development"/>
    <property type="evidence" value="ECO:0007669"/>
    <property type="project" value="TreeGrafter"/>
</dbReference>
<evidence type="ECO:0008006" key="14">
    <source>
        <dbReference type="Google" id="ProtNLM"/>
    </source>
</evidence>
<organism evidence="12 13">
    <name type="scientific">Gulo gulo</name>
    <name type="common">Wolverine</name>
    <name type="synonym">Gluton</name>
    <dbReference type="NCBI Taxonomy" id="48420"/>
    <lineage>
        <taxon>Eukaryota</taxon>
        <taxon>Metazoa</taxon>
        <taxon>Chordata</taxon>
        <taxon>Craniata</taxon>
        <taxon>Vertebrata</taxon>
        <taxon>Euteleostomi</taxon>
        <taxon>Mammalia</taxon>
        <taxon>Eutheria</taxon>
        <taxon>Laurasiatheria</taxon>
        <taxon>Carnivora</taxon>
        <taxon>Caniformia</taxon>
        <taxon>Musteloidea</taxon>
        <taxon>Mustelidae</taxon>
        <taxon>Guloninae</taxon>
        <taxon>Gulo</taxon>
    </lineage>
</organism>
<evidence type="ECO:0000256" key="11">
    <source>
        <dbReference type="SAM" id="SignalP"/>
    </source>
</evidence>
<keyword evidence="8" id="KW-0339">Growth factor</keyword>
<dbReference type="EMBL" id="CYRY02004681">
    <property type="protein sequence ID" value="VCW69166.1"/>
    <property type="molecule type" value="Genomic_DNA"/>
</dbReference>
<dbReference type="PANTHER" id="PTHR11100">
    <property type="entry name" value="HEREGULIN-NEUREGULIN FAMILY MEMBER"/>
    <property type="match status" value="1"/>
</dbReference>
<feature type="chain" id="PRO_5040927657" description="Beta-defensin" evidence="11">
    <location>
        <begin position="18"/>
        <end position="59"/>
    </location>
</feature>
<evidence type="ECO:0000256" key="3">
    <source>
        <dbReference type="ARBA" id="ARBA00022475"/>
    </source>
</evidence>
<dbReference type="GO" id="GO:0007399">
    <property type="term" value="P:nervous system development"/>
    <property type="evidence" value="ECO:0007669"/>
    <property type="project" value="InterPro"/>
</dbReference>
<keyword evidence="5" id="KW-0245">EGF-like domain</keyword>
<evidence type="ECO:0000256" key="6">
    <source>
        <dbReference type="ARBA" id="ARBA00022692"/>
    </source>
</evidence>
<proteinExistence type="predicted"/>
<evidence type="ECO:0000256" key="9">
    <source>
        <dbReference type="ARBA" id="ARBA00023136"/>
    </source>
</evidence>
<dbReference type="GO" id="GO:0005886">
    <property type="term" value="C:plasma membrane"/>
    <property type="evidence" value="ECO:0007669"/>
    <property type="project" value="UniProtKB-SubCell"/>
</dbReference>
<evidence type="ECO:0000313" key="13">
    <source>
        <dbReference type="Proteomes" id="UP000269945"/>
    </source>
</evidence>